<feature type="signal peptide" evidence="1">
    <location>
        <begin position="1"/>
        <end position="20"/>
    </location>
</feature>
<dbReference type="AlphaFoldDB" id="A0AB38YHN9"/>
<dbReference type="EMBL" id="CP101717">
    <property type="protein sequence ID" value="WLD58908.1"/>
    <property type="molecule type" value="Genomic_DNA"/>
</dbReference>
<accession>A0AB38YHN9</accession>
<evidence type="ECO:0000313" key="2">
    <source>
        <dbReference type="EMBL" id="WLD58908.1"/>
    </source>
</evidence>
<dbReference type="RefSeq" id="WP_304996196.1">
    <property type="nucleotide sequence ID" value="NZ_CP101717.1"/>
</dbReference>
<feature type="chain" id="PRO_5044297150" description="Hyalin" evidence="1">
    <location>
        <begin position="21"/>
        <end position="499"/>
    </location>
</feature>
<name>A0AB38YHN9_9GAMM</name>
<evidence type="ECO:0000256" key="1">
    <source>
        <dbReference type="SAM" id="SignalP"/>
    </source>
</evidence>
<organism evidence="2">
    <name type="scientific">Salinispirillum sp. LH 10-3-1</name>
    <dbReference type="NCBI Taxonomy" id="2952525"/>
    <lineage>
        <taxon>Bacteria</taxon>
        <taxon>Pseudomonadati</taxon>
        <taxon>Pseudomonadota</taxon>
        <taxon>Gammaproteobacteria</taxon>
        <taxon>Oceanospirillales</taxon>
        <taxon>Saccharospirillaceae</taxon>
        <taxon>Salinispirillum</taxon>
    </lineage>
</organism>
<evidence type="ECO:0008006" key="3">
    <source>
        <dbReference type="Google" id="ProtNLM"/>
    </source>
</evidence>
<gene>
    <name evidence="2" type="ORF">NFC81_03740</name>
</gene>
<sequence>MTFKLKSTLFIISAALILQGCNDSGNSASNAPDENESAPSQGILFVANVPGYGSEFWVSVDSTANHLYPIDLFAGNGSGVSTNVRPVALTSDVYLFTGKENNDFGEELYRTDGTLAGTRMVKNIYASGNGSVPNDLTQLEEGKVVFTARSTGGDTKRSLWVTDGTESGTIPLLEDSDPKFLTPLGNGKAVFNGLFIPDPETGFPAQGLMVTDGTVAGTKVIYSDRTSPQGLTSLNDGRAVFYFQDAKNGEWGPWITDGTSEGTYRVKAIRDDYNREGVNAQFTKISDDLILFRAQTPDEGNELWATDGTETGTYMVKDIRPGNESSSPFRITAIGDGNAIFWANDGTHGQEPWVSDGTADGTVLLKDIRSGASSSSSGNQQMFFALEDHVYFAADDGNSGRELWVTDGTTMNTQLVKDLNPGPGDGGRLNNHAPVPRFALPDGRLLFSGNDRTGIGYALWVTDGTDEGTELFYNLEAQSTASGSVSFPGNIFLPITIEP</sequence>
<proteinExistence type="predicted"/>
<dbReference type="PROSITE" id="PS51257">
    <property type="entry name" value="PROKAR_LIPOPROTEIN"/>
    <property type="match status" value="1"/>
</dbReference>
<keyword evidence="1" id="KW-0732">Signal</keyword>
<protein>
    <recommendedName>
        <fullName evidence="3">Hyalin</fullName>
    </recommendedName>
</protein>
<reference evidence="2" key="1">
    <citation type="submission" date="2022-07" db="EMBL/GenBank/DDBJ databases">
        <title>Complete genome sequence of Salinispirillum sp. LH10-3-1 capable of multiple carbohydrate inversion isolated from a soda lake.</title>
        <authorList>
            <person name="Liu J."/>
            <person name="Zhai Y."/>
            <person name="Zhang H."/>
            <person name="Yang H."/>
            <person name="Qu J."/>
            <person name="Li J."/>
        </authorList>
    </citation>
    <scope>NUCLEOTIDE SEQUENCE</scope>
    <source>
        <strain evidence="2">LH 10-3-1</strain>
    </source>
</reference>